<dbReference type="GO" id="GO:0032993">
    <property type="term" value="C:protein-DNA complex"/>
    <property type="evidence" value="ECO:0007669"/>
    <property type="project" value="TreeGrafter"/>
</dbReference>
<dbReference type="PANTHER" id="PTHR48111">
    <property type="entry name" value="REGULATOR OF RPOS"/>
    <property type="match status" value="1"/>
</dbReference>
<dbReference type="Proteomes" id="UP000310636">
    <property type="component" value="Unassembled WGS sequence"/>
</dbReference>
<protein>
    <submittedName>
        <fullName evidence="10">Response regulator transcription factor</fullName>
    </submittedName>
</protein>
<dbReference type="Gene3D" id="6.10.250.690">
    <property type="match status" value="1"/>
</dbReference>
<dbReference type="Pfam" id="PF00486">
    <property type="entry name" value="Trans_reg_C"/>
    <property type="match status" value="1"/>
</dbReference>
<dbReference type="GO" id="GO:0000156">
    <property type="term" value="F:phosphorelay response regulator activity"/>
    <property type="evidence" value="ECO:0007669"/>
    <property type="project" value="TreeGrafter"/>
</dbReference>
<dbReference type="SUPFAM" id="SSF46894">
    <property type="entry name" value="C-terminal effector domain of the bipartite response regulators"/>
    <property type="match status" value="1"/>
</dbReference>
<evidence type="ECO:0000259" key="9">
    <source>
        <dbReference type="PROSITE" id="PS51755"/>
    </source>
</evidence>
<dbReference type="InterPro" id="IPR011006">
    <property type="entry name" value="CheY-like_superfamily"/>
</dbReference>
<dbReference type="SMART" id="SM00448">
    <property type="entry name" value="REC"/>
    <property type="match status" value="1"/>
</dbReference>
<gene>
    <name evidence="10" type="ORF">E6C55_13725</name>
</gene>
<dbReference type="SMART" id="SM00862">
    <property type="entry name" value="Trans_reg_C"/>
    <property type="match status" value="1"/>
</dbReference>
<reference evidence="10 11" key="1">
    <citation type="submission" date="2019-04" db="EMBL/GenBank/DDBJ databases">
        <title>Cohnella sp. nov. isolated from preserved vegetables.</title>
        <authorList>
            <person name="Lin S.-Y."/>
            <person name="Hung M.-H."/>
            <person name="Young C.-C."/>
        </authorList>
    </citation>
    <scope>NUCLEOTIDE SEQUENCE [LARGE SCALE GENOMIC DNA]</scope>
    <source>
        <strain evidence="10 11">CC-MHH1044</strain>
    </source>
</reference>
<dbReference type="GO" id="GO:0005829">
    <property type="term" value="C:cytosol"/>
    <property type="evidence" value="ECO:0007669"/>
    <property type="project" value="TreeGrafter"/>
</dbReference>
<feature type="domain" description="Response regulatory" evidence="8">
    <location>
        <begin position="5"/>
        <end position="120"/>
    </location>
</feature>
<dbReference type="InterPro" id="IPR001867">
    <property type="entry name" value="OmpR/PhoB-type_DNA-bd"/>
</dbReference>
<dbReference type="PROSITE" id="PS50110">
    <property type="entry name" value="RESPONSE_REGULATORY"/>
    <property type="match status" value="1"/>
</dbReference>
<dbReference type="GO" id="GO:0006355">
    <property type="term" value="P:regulation of DNA-templated transcription"/>
    <property type="evidence" value="ECO:0007669"/>
    <property type="project" value="InterPro"/>
</dbReference>
<evidence type="ECO:0000256" key="5">
    <source>
        <dbReference type="ARBA" id="ARBA00023163"/>
    </source>
</evidence>
<sequence length="233" mass="26274">MNPQRVLLAEDDPHLGALVVRMLRKSGLEAVDWVRNGEDACEYCLSSFYDVAILDWMMPKLSGVEACRRLRKERYSGAILMLTAKDALEDRIEGLDAGADDYLMKPFEIGELLARLRALCRRNFAPVLEEKVRLDGLVLNRSSQEISQESFSAALSPREFQLLDLLQRNRGAVLPRELIMERIWGYESEVSPKIVDATVKLLRKKLKPFGHSDSIHSVRGVGYKLEAGSDDGP</sequence>
<evidence type="ECO:0000256" key="3">
    <source>
        <dbReference type="ARBA" id="ARBA00023015"/>
    </source>
</evidence>
<accession>A0A4S4BUJ2</accession>
<keyword evidence="4 7" id="KW-0238">DNA-binding</keyword>
<dbReference type="CDD" id="cd00383">
    <property type="entry name" value="trans_reg_C"/>
    <property type="match status" value="1"/>
</dbReference>
<dbReference type="InterPro" id="IPR039420">
    <property type="entry name" value="WalR-like"/>
</dbReference>
<evidence type="ECO:0000256" key="4">
    <source>
        <dbReference type="ARBA" id="ARBA00023125"/>
    </source>
</evidence>
<dbReference type="OrthoDB" id="9790442at2"/>
<evidence type="ECO:0000256" key="1">
    <source>
        <dbReference type="ARBA" id="ARBA00022553"/>
    </source>
</evidence>
<dbReference type="Pfam" id="PF00072">
    <property type="entry name" value="Response_reg"/>
    <property type="match status" value="1"/>
</dbReference>
<evidence type="ECO:0000256" key="6">
    <source>
        <dbReference type="PROSITE-ProRule" id="PRU00169"/>
    </source>
</evidence>
<keyword evidence="11" id="KW-1185">Reference proteome</keyword>
<keyword evidence="5" id="KW-0804">Transcription</keyword>
<feature type="modified residue" description="4-aspartylphosphate" evidence="6">
    <location>
        <position position="55"/>
    </location>
</feature>
<feature type="domain" description="OmpR/PhoB-type" evidence="9">
    <location>
        <begin position="129"/>
        <end position="227"/>
    </location>
</feature>
<name>A0A4S4BUJ2_9BACL</name>
<evidence type="ECO:0000256" key="7">
    <source>
        <dbReference type="PROSITE-ProRule" id="PRU01091"/>
    </source>
</evidence>
<feature type="DNA-binding region" description="OmpR/PhoB-type" evidence="7">
    <location>
        <begin position="129"/>
        <end position="227"/>
    </location>
</feature>
<evidence type="ECO:0000313" key="10">
    <source>
        <dbReference type="EMBL" id="THF78776.1"/>
    </source>
</evidence>
<dbReference type="SUPFAM" id="SSF52172">
    <property type="entry name" value="CheY-like"/>
    <property type="match status" value="1"/>
</dbReference>
<dbReference type="InterPro" id="IPR001789">
    <property type="entry name" value="Sig_transdc_resp-reg_receiver"/>
</dbReference>
<dbReference type="AlphaFoldDB" id="A0A4S4BUJ2"/>
<dbReference type="PROSITE" id="PS51755">
    <property type="entry name" value="OMPR_PHOB"/>
    <property type="match status" value="1"/>
</dbReference>
<dbReference type="InterPro" id="IPR036388">
    <property type="entry name" value="WH-like_DNA-bd_sf"/>
</dbReference>
<dbReference type="PANTHER" id="PTHR48111:SF22">
    <property type="entry name" value="REGULATOR OF RPOS"/>
    <property type="match status" value="1"/>
</dbReference>
<dbReference type="Gene3D" id="3.40.50.2300">
    <property type="match status" value="1"/>
</dbReference>
<evidence type="ECO:0000259" key="8">
    <source>
        <dbReference type="PROSITE" id="PS50110"/>
    </source>
</evidence>
<organism evidence="10 11">
    <name type="scientific">Cohnella fermenti</name>
    <dbReference type="NCBI Taxonomy" id="2565925"/>
    <lineage>
        <taxon>Bacteria</taxon>
        <taxon>Bacillati</taxon>
        <taxon>Bacillota</taxon>
        <taxon>Bacilli</taxon>
        <taxon>Bacillales</taxon>
        <taxon>Paenibacillaceae</taxon>
        <taxon>Cohnella</taxon>
    </lineage>
</organism>
<dbReference type="EMBL" id="SSOB01000015">
    <property type="protein sequence ID" value="THF78776.1"/>
    <property type="molecule type" value="Genomic_DNA"/>
</dbReference>
<comment type="caution">
    <text evidence="10">The sequence shown here is derived from an EMBL/GenBank/DDBJ whole genome shotgun (WGS) entry which is preliminary data.</text>
</comment>
<dbReference type="RefSeq" id="WP_136370364.1">
    <property type="nucleotide sequence ID" value="NZ_SSOB01000015.1"/>
</dbReference>
<keyword evidence="1 6" id="KW-0597">Phosphoprotein</keyword>
<dbReference type="InterPro" id="IPR016032">
    <property type="entry name" value="Sig_transdc_resp-reg_C-effctor"/>
</dbReference>
<dbReference type="GO" id="GO:0000976">
    <property type="term" value="F:transcription cis-regulatory region binding"/>
    <property type="evidence" value="ECO:0007669"/>
    <property type="project" value="TreeGrafter"/>
</dbReference>
<evidence type="ECO:0000313" key="11">
    <source>
        <dbReference type="Proteomes" id="UP000310636"/>
    </source>
</evidence>
<dbReference type="Gene3D" id="1.10.10.10">
    <property type="entry name" value="Winged helix-like DNA-binding domain superfamily/Winged helix DNA-binding domain"/>
    <property type="match status" value="1"/>
</dbReference>
<proteinExistence type="predicted"/>
<keyword evidence="3" id="KW-0805">Transcription regulation</keyword>
<evidence type="ECO:0000256" key="2">
    <source>
        <dbReference type="ARBA" id="ARBA00023012"/>
    </source>
</evidence>
<keyword evidence="2" id="KW-0902">Two-component regulatory system</keyword>